<comment type="caution">
    <text evidence="2">The sequence shown here is derived from an EMBL/GenBank/DDBJ whole genome shotgun (WGS) entry which is preliminary data.</text>
</comment>
<dbReference type="InterPro" id="IPR006186">
    <property type="entry name" value="Ser/Thr-sp_prot-phosphatase"/>
</dbReference>
<evidence type="ECO:0000259" key="1">
    <source>
        <dbReference type="SMART" id="SM00156"/>
    </source>
</evidence>
<keyword evidence="3" id="KW-1185">Reference proteome</keyword>
<reference evidence="3" key="1">
    <citation type="submission" date="2024-07" db="EMBL/GenBank/DDBJ databases">
        <title>Two chromosome-level genome assemblies of Korean endemic species Abeliophyllum distichum and Forsythia ovata (Oleaceae).</title>
        <authorList>
            <person name="Jang H."/>
        </authorList>
    </citation>
    <scope>NUCLEOTIDE SEQUENCE [LARGE SCALE GENOMIC DNA]</scope>
</reference>
<dbReference type="Proteomes" id="UP001604336">
    <property type="component" value="Unassembled WGS sequence"/>
</dbReference>
<accession>A0ABD1Q1N2</accession>
<dbReference type="InterPro" id="IPR004843">
    <property type="entry name" value="Calcineurin-like_PHP"/>
</dbReference>
<dbReference type="InterPro" id="IPR050341">
    <property type="entry name" value="PP1_catalytic_subunit"/>
</dbReference>
<dbReference type="PANTHER" id="PTHR11668:SF490">
    <property type="entry name" value="SERINE_THREONINE-PROTEIN PHOSPHATASE PP1 ISOZYME 4"/>
    <property type="match status" value="1"/>
</dbReference>
<name>A0ABD1Q1N2_9LAMI</name>
<dbReference type="SUPFAM" id="SSF56300">
    <property type="entry name" value="Metallo-dependent phosphatases"/>
    <property type="match status" value="1"/>
</dbReference>
<dbReference type="PRINTS" id="PR00114">
    <property type="entry name" value="STPHPHTASE"/>
</dbReference>
<evidence type="ECO:0000313" key="3">
    <source>
        <dbReference type="Proteomes" id="UP001604336"/>
    </source>
</evidence>
<dbReference type="SMART" id="SM00156">
    <property type="entry name" value="PP2Ac"/>
    <property type="match status" value="1"/>
</dbReference>
<dbReference type="AlphaFoldDB" id="A0ABD1Q1N2"/>
<dbReference type="PANTHER" id="PTHR11668">
    <property type="entry name" value="SERINE/THREONINE PROTEIN PHOSPHATASE"/>
    <property type="match status" value="1"/>
</dbReference>
<proteinExistence type="predicted"/>
<dbReference type="Pfam" id="PF00149">
    <property type="entry name" value="Metallophos"/>
    <property type="match status" value="1"/>
</dbReference>
<protein>
    <submittedName>
        <fullName evidence="2">Serine/threonine-protein phosphatase PP1 isozyme 4</fullName>
    </submittedName>
</protein>
<dbReference type="Gene3D" id="3.60.21.10">
    <property type="match status" value="1"/>
</dbReference>
<feature type="domain" description="Serine/threonine specific protein phosphatases" evidence="1">
    <location>
        <begin position="2"/>
        <end position="138"/>
    </location>
</feature>
<gene>
    <name evidence="2" type="ORF">Adt_37659</name>
</gene>
<sequence length="138" mass="15641">MLRDRPEPIFVSRMHFGLPGRSPGIALGDDSVYFRQKRNFVSFTDCFNCLPMAALVDDKILCFHGGLSPDLRNLDQIRNIPRPTDVPDSGLLCDLLWSDPCREVKGWGMNDRGISYTFGPDKVTEFLTKHDLDLHITS</sequence>
<dbReference type="InterPro" id="IPR029052">
    <property type="entry name" value="Metallo-depent_PP-like"/>
</dbReference>
<evidence type="ECO:0000313" key="2">
    <source>
        <dbReference type="EMBL" id="KAL2469523.1"/>
    </source>
</evidence>
<organism evidence="2 3">
    <name type="scientific">Abeliophyllum distichum</name>
    <dbReference type="NCBI Taxonomy" id="126358"/>
    <lineage>
        <taxon>Eukaryota</taxon>
        <taxon>Viridiplantae</taxon>
        <taxon>Streptophyta</taxon>
        <taxon>Embryophyta</taxon>
        <taxon>Tracheophyta</taxon>
        <taxon>Spermatophyta</taxon>
        <taxon>Magnoliopsida</taxon>
        <taxon>eudicotyledons</taxon>
        <taxon>Gunneridae</taxon>
        <taxon>Pentapetalae</taxon>
        <taxon>asterids</taxon>
        <taxon>lamiids</taxon>
        <taxon>Lamiales</taxon>
        <taxon>Oleaceae</taxon>
        <taxon>Forsythieae</taxon>
        <taxon>Abeliophyllum</taxon>
    </lineage>
</organism>
<dbReference type="EMBL" id="JBFOLK010000012">
    <property type="protein sequence ID" value="KAL2469523.1"/>
    <property type="molecule type" value="Genomic_DNA"/>
</dbReference>